<dbReference type="PANTHER" id="PTHR43691:SF11">
    <property type="entry name" value="FI09636P-RELATED"/>
    <property type="match status" value="1"/>
</dbReference>
<feature type="domain" description="Nucleoside phosphorylase" evidence="4">
    <location>
        <begin position="47"/>
        <end position="235"/>
    </location>
</feature>
<dbReference type="EC" id="2.4.2.3" evidence="1"/>
<dbReference type="AlphaFoldDB" id="A0A7C4Q458"/>
<dbReference type="Pfam" id="PF01048">
    <property type="entry name" value="PNP_UDP_1"/>
    <property type="match status" value="1"/>
</dbReference>
<dbReference type="InterPro" id="IPR000845">
    <property type="entry name" value="Nucleoside_phosphorylase_d"/>
</dbReference>
<dbReference type="GO" id="GO:0006152">
    <property type="term" value="P:purine nucleoside catabolic process"/>
    <property type="evidence" value="ECO:0007669"/>
    <property type="project" value="TreeGrafter"/>
</dbReference>
<sequence>MDQLANFSTGGGVNEKPTAPILEFDPAEQAILQPHPVQLSQAAPPRAVLCFFQDVINRLRRKGRLKVIGRLKSEIGPNPLYVLEENGQPLLVAHPGVGAPLSAGFLEEIIALGVDRFIAAGGCGVIDHSIDAGHPLILTSAVRDEGVSYHYLPPGREVSASPAAVAALQATLEAANMPYSLAKAWTTDGIYRETVARRARRLAEGCQVVEMEAAAFFAVAQFRRVTFGQLVYGGDLVVPEGWDSRSWHKRADDRERIFWLAVQACLRL</sequence>
<protein>
    <recommendedName>
        <fullName evidence="2">Uridine phosphorylase</fullName>
        <ecNumber evidence="1">2.4.2.3</ecNumber>
    </recommendedName>
</protein>
<accession>A0A7C4Q458</accession>
<dbReference type="PANTHER" id="PTHR43691">
    <property type="entry name" value="URIDINE PHOSPHORYLASE"/>
    <property type="match status" value="1"/>
</dbReference>
<dbReference type="GO" id="GO:0004850">
    <property type="term" value="F:uridine phosphorylase activity"/>
    <property type="evidence" value="ECO:0007669"/>
    <property type="project" value="UniProtKB-EC"/>
</dbReference>
<evidence type="ECO:0000256" key="3">
    <source>
        <dbReference type="ARBA" id="ARBA00048447"/>
    </source>
</evidence>
<evidence type="ECO:0000259" key="4">
    <source>
        <dbReference type="Pfam" id="PF01048"/>
    </source>
</evidence>
<organism evidence="5">
    <name type="scientific">Bellilinea caldifistulae</name>
    <dbReference type="NCBI Taxonomy" id="360411"/>
    <lineage>
        <taxon>Bacteria</taxon>
        <taxon>Bacillati</taxon>
        <taxon>Chloroflexota</taxon>
        <taxon>Anaerolineae</taxon>
        <taxon>Anaerolineales</taxon>
        <taxon>Anaerolineaceae</taxon>
        <taxon>Bellilinea</taxon>
    </lineage>
</organism>
<comment type="catalytic activity">
    <reaction evidence="3">
        <text>uridine + phosphate = alpha-D-ribose 1-phosphate + uracil</text>
        <dbReference type="Rhea" id="RHEA:24388"/>
        <dbReference type="ChEBI" id="CHEBI:16704"/>
        <dbReference type="ChEBI" id="CHEBI:17568"/>
        <dbReference type="ChEBI" id="CHEBI:43474"/>
        <dbReference type="ChEBI" id="CHEBI:57720"/>
        <dbReference type="EC" id="2.4.2.3"/>
    </reaction>
</comment>
<proteinExistence type="predicted"/>
<dbReference type="CDD" id="cd09007">
    <property type="entry name" value="NP-I_spr0068"/>
    <property type="match status" value="1"/>
</dbReference>
<dbReference type="EMBL" id="DSXR01000096">
    <property type="protein sequence ID" value="HGS87890.1"/>
    <property type="molecule type" value="Genomic_DNA"/>
</dbReference>
<evidence type="ECO:0000256" key="2">
    <source>
        <dbReference type="ARBA" id="ARBA00021980"/>
    </source>
</evidence>
<reference evidence="5" key="1">
    <citation type="journal article" date="2020" name="mSystems">
        <title>Genome- and Community-Level Interaction Insights into Carbon Utilization and Element Cycling Functions of Hydrothermarchaeota in Hydrothermal Sediment.</title>
        <authorList>
            <person name="Zhou Z."/>
            <person name="Liu Y."/>
            <person name="Xu W."/>
            <person name="Pan J."/>
            <person name="Luo Z.H."/>
            <person name="Li M."/>
        </authorList>
    </citation>
    <scope>NUCLEOTIDE SEQUENCE [LARGE SCALE GENOMIC DNA]</scope>
    <source>
        <strain evidence="5">SpSt-556</strain>
    </source>
</reference>
<dbReference type="GO" id="GO:0005829">
    <property type="term" value="C:cytosol"/>
    <property type="evidence" value="ECO:0007669"/>
    <property type="project" value="TreeGrafter"/>
</dbReference>
<evidence type="ECO:0000256" key="1">
    <source>
        <dbReference type="ARBA" id="ARBA00011888"/>
    </source>
</evidence>
<gene>
    <name evidence="5" type="ORF">ENT17_09760</name>
</gene>
<evidence type="ECO:0000313" key="5">
    <source>
        <dbReference type="EMBL" id="HGS87890.1"/>
    </source>
</evidence>
<comment type="caution">
    <text evidence="5">The sequence shown here is derived from an EMBL/GenBank/DDBJ whole genome shotgun (WGS) entry which is preliminary data.</text>
</comment>
<dbReference type="GO" id="GO:0004731">
    <property type="term" value="F:purine-nucleoside phosphorylase activity"/>
    <property type="evidence" value="ECO:0007669"/>
    <property type="project" value="TreeGrafter"/>
</dbReference>
<dbReference type="SUPFAM" id="SSF53167">
    <property type="entry name" value="Purine and uridine phosphorylases"/>
    <property type="match status" value="1"/>
</dbReference>
<name>A0A7C4Q458_9CHLR</name>
<dbReference type="InterPro" id="IPR035994">
    <property type="entry name" value="Nucleoside_phosphorylase_sf"/>
</dbReference>
<dbReference type="Gene3D" id="3.40.50.1580">
    <property type="entry name" value="Nucleoside phosphorylase domain"/>
    <property type="match status" value="1"/>
</dbReference>